<name>A0A4Z1H2L4_9HELO</name>
<evidence type="ECO:0000313" key="1">
    <source>
        <dbReference type="EMBL" id="TGO43454.1"/>
    </source>
</evidence>
<evidence type="ECO:0000313" key="2">
    <source>
        <dbReference type="Proteomes" id="UP000297814"/>
    </source>
</evidence>
<keyword evidence="2" id="KW-1185">Reference proteome</keyword>
<sequence length="82" mass="9553">MFPEKKQREVKIEGVIQSTGRRPKEQADQTLRRKVIGKEREPTSLIRPCEYLNPVFQHRNTVAYDNRPGFNTALDEAPIFIV</sequence>
<gene>
    <name evidence="1" type="ORF">BHYA_0001g00850</name>
</gene>
<protein>
    <submittedName>
        <fullName evidence="1">Uncharacterized protein</fullName>
    </submittedName>
</protein>
<dbReference type="AlphaFoldDB" id="A0A4Z1H2L4"/>
<reference evidence="1 2" key="1">
    <citation type="submission" date="2017-12" db="EMBL/GenBank/DDBJ databases">
        <title>Comparative genomics of Botrytis spp.</title>
        <authorList>
            <person name="Valero-Jimenez C.A."/>
            <person name="Tapia P."/>
            <person name="Veloso J."/>
            <person name="Silva-Moreno E."/>
            <person name="Staats M."/>
            <person name="Valdes J.H."/>
            <person name="Van Kan J.A.L."/>
        </authorList>
    </citation>
    <scope>NUCLEOTIDE SEQUENCE [LARGE SCALE GENOMIC DNA]</scope>
    <source>
        <strain evidence="1 2">Bh0001</strain>
    </source>
</reference>
<accession>A0A4Z1H2L4</accession>
<comment type="caution">
    <text evidence="1">The sequence shown here is derived from an EMBL/GenBank/DDBJ whole genome shotgun (WGS) entry which is preliminary data.</text>
</comment>
<organism evidence="1 2">
    <name type="scientific">Botrytis hyacinthi</name>
    <dbReference type="NCBI Taxonomy" id="278943"/>
    <lineage>
        <taxon>Eukaryota</taxon>
        <taxon>Fungi</taxon>
        <taxon>Dikarya</taxon>
        <taxon>Ascomycota</taxon>
        <taxon>Pezizomycotina</taxon>
        <taxon>Leotiomycetes</taxon>
        <taxon>Helotiales</taxon>
        <taxon>Sclerotiniaceae</taxon>
        <taxon>Botrytis</taxon>
    </lineage>
</organism>
<proteinExistence type="predicted"/>
<dbReference type="Proteomes" id="UP000297814">
    <property type="component" value="Unassembled WGS sequence"/>
</dbReference>
<dbReference type="EMBL" id="PQXK01000001">
    <property type="protein sequence ID" value="TGO43454.1"/>
    <property type="molecule type" value="Genomic_DNA"/>
</dbReference>